<reference evidence="5" key="1">
    <citation type="submission" date="2022-10" db="EMBL/GenBank/DDBJ databases">
        <title>Puccinia triticina Genome sequencing and assembly.</title>
        <authorList>
            <person name="Li C."/>
        </authorList>
    </citation>
    <scope>NUCLEOTIDE SEQUENCE</scope>
    <source>
        <strain evidence="5">Pt15</strain>
    </source>
</reference>
<keyword evidence="4" id="KW-1133">Transmembrane helix</keyword>
<keyword evidence="4" id="KW-0472">Membrane</keyword>
<comment type="similarity">
    <text evidence="1">Belongs to the glycosyltransferase 32 family.</text>
</comment>
<dbReference type="SUPFAM" id="SSF53448">
    <property type="entry name" value="Nucleotide-diphospho-sugar transferases"/>
    <property type="match status" value="1"/>
</dbReference>
<feature type="compositionally biased region" description="Low complexity" evidence="3">
    <location>
        <begin position="212"/>
        <end position="255"/>
    </location>
</feature>
<dbReference type="InterPro" id="IPR007577">
    <property type="entry name" value="GlycoTrfase_DXD_sugar-bd_CS"/>
</dbReference>
<organism evidence="5 6">
    <name type="scientific">Puccinia triticina</name>
    <dbReference type="NCBI Taxonomy" id="208348"/>
    <lineage>
        <taxon>Eukaryota</taxon>
        <taxon>Fungi</taxon>
        <taxon>Dikarya</taxon>
        <taxon>Basidiomycota</taxon>
        <taxon>Pucciniomycotina</taxon>
        <taxon>Pucciniomycetes</taxon>
        <taxon>Pucciniales</taxon>
        <taxon>Pucciniaceae</taxon>
        <taxon>Puccinia</taxon>
    </lineage>
</organism>
<evidence type="ECO:0000256" key="1">
    <source>
        <dbReference type="ARBA" id="ARBA00009003"/>
    </source>
</evidence>
<keyword evidence="4" id="KW-0812">Transmembrane</keyword>
<evidence type="ECO:0000256" key="2">
    <source>
        <dbReference type="ARBA" id="ARBA00022679"/>
    </source>
</evidence>
<feature type="transmembrane region" description="Helical" evidence="4">
    <location>
        <begin position="568"/>
        <end position="589"/>
    </location>
</feature>
<dbReference type="PANTHER" id="PTHR32385">
    <property type="entry name" value="MANNOSYL PHOSPHORYLINOSITOL CERAMIDE SYNTHASE"/>
    <property type="match status" value="1"/>
</dbReference>
<feature type="region of interest" description="Disordered" evidence="3">
    <location>
        <begin position="683"/>
        <end position="703"/>
    </location>
</feature>
<dbReference type="Proteomes" id="UP001164743">
    <property type="component" value="Chromosome 16A"/>
</dbReference>
<dbReference type="EMBL" id="CP110436">
    <property type="protein sequence ID" value="WAQ92100.1"/>
    <property type="molecule type" value="Genomic_DNA"/>
</dbReference>
<feature type="region of interest" description="Disordered" evidence="3">
    <location>
        <begin position="754"/>
        <end position="782"/>
    </location>
</feature>
<gene>
    <name evidence="5" type="ORF">PtA15_16A5</name>
</gene>
<sequence length="891" mass="98516">MASKILGRGVQLDCQIQRPRAKQNLEWIADGPASPCSARSVEVFERAKSSRLFQIRSLPSHLPPHIPSVPASPSQKAPLLVPEVGYSSHTPTADSALASLALASFRTKTIRAILIRPYAVHQPHAPPPEPPPQSSQKQPLAPEPAEPQIEPDDSLTVHHQNHSQSEPPPQAARPDILSSRTGHHHHHSDLFSAQTPQSGTAPSPPPSPLAPPFASLQPITTSTQPNPSSTNSHSSLLPPFDPLLSSAVPHSNLTNNHHHPSPSSSPPQYSSPTSPTAASPLPPPSYLLTLFRPSIRRRSPTLHLASSNTCSAKPPYFPMDRPPPSALPDRLAPTCNQLLSEKPASARKPSAYSFLARSSPQPQPRSPIPATPSPKQRSWVDYLLVLLVLVIIGTVVVLSTVNFYMGIYPSDVILPSELEVEPLRPSRVPKIIHQTWKTDQIPDRWIPVRESCVSAHESWEYMLWTDKSGRELIEREYPWFLPIYDGYRYPIQRADAVRYFILHHYGGVYMDLDIGCIRPMDSLLRFDLILPQTVPVGISNDLMFSAKGHPFMDFIIHRLGQFDHDYRLNYATVMFSTGPMALSALLNLFRRSPSFGLTPGMPAFGPVRILPPKLYGKNLAAPQPSPGPYFTHYYGSSWHTDGAGPVLWLGKFGIFWLYGGIAFVFFYAARAAIRHWRAKSSDNESQLPSTWSTASSPIKSRGSTGTLWKRRLLKVRRAEGRLADHQKDCMQCKSCMLNQGPADSQLPVYEPRPLHCLASGRRPPRKSQRTDSGPEDEDWEEIDEDTALLSSTSTSDFMSTPTPVLLPTTPTFYRNSNIPSTGFPSLRVEVNDDVAPGLPSPLLNAIYRLAEMAGIVSENGQRNDLSSNFPARTEDSPFSNTARPNSTRKVD</sequence>
<feature type="compositionally biased region" description="Pro residues" evidence="3">
    <location>
        <begin position="124"/>
        <end position="133"/>
    </location>
</feature>
<evidence type="ECO:0000313" key="5">
    <source>
        <dbReference type="EMBL" id="WAQ92100.1"/>
    </source>
</evidence>
<proteinExistence type="inferred from homology"/>
<dbReference type="Pfam" id="PF04488">
    <property type="entry name" value="Gly_transf_sug"/>
    <property type="match status" value="1"/>
</dbReference>
<evidence type="ECO:0000313" key="6">
    <source>
        <dbReference type="Proteomes" id="UP001164743"/>
    </source>
</evidence>
<protein>
    <recommendedName>
        <fullName evidence="7">Glycosyltransferase family 32 protein</fullName>
    </recommendedName>
</protein>
<keyword evidence="2" id="KW-0808">Transferase</keyword>
<feature type="transmembrane region" description="Helical" evidence="4">
    <location>
        <begin position="382"/>
        <end position="404"/>
    </location>
</feature>
<dbReference type="GeneID" id="77805019"/>
<feature type="region of interest" description="Disordered" evidence="3">
    <location>
        <begin position="355"/>
        <end position="375"/>
    </location>
</feature>
<evidence type="ECO:0000256" key="4">
    <source>
        <dbReference type="SAM" id="Phobius"/>
    </source>
</evidence>
<feature type="compositionally biased region" description="Pro residues" evidence="3">
    <location>
        <begin position="202"/>
        <end position="211"/>
    </location>
</feature>
<feature type="compositionally biased region" description="Low complexity" evidence="3">
    <location>
        <begin position="266"/>
        <end position="279"/>
    </location>
</feature>
<feature type="compositionally biased region" description="Pro residues" evidence="3">
    <location>
        <begin position="315"/>
        <end position="326"/>
    </location>
</feature>
<feature type="compositionally biased region" description="Acidic residues" evidence="3">
    <location>
        <begin position="773"/>
        <end position="782"/>
    </location>
</feature>
<feature type="compositionally biased region" description="Pro residues" evidence="3">
    <location>
        <begin position="361"/>
        <end position="372"/>
    </location>
</feature>
<dbReference type="Gene3D" id="3.90.550.20">
    <property type="match status" value="1"/>
</dbReference>
<feature type="region of interest" description="Disordered" evidence="3">
    <location>
        <begin position="121"/>
        <end position="285"/>
    </location>
</feature>
<dbReference type="RefSeq" id="XP_053027655.1">
    <property type="nucleotide sequence ID" value="XM_053164136.1"/>
</dbReference>
<feature type="transmembrane region" description="Helical" evidence="4">
    <location>
        <begin position="646"/>
        <end position="669"/>
    </location>
</feature>
<feature type="region of interest" description="Disordered" evidence="3">
    <location>
        <begin position="312"/>
        <end position="331"/>
    </location>
</feature>
<name>A0ABY7D5C9_9BASI</name>
<accession>A0ABY7D5C9</accession>
<feature type="region of interest" description="Disordered" evidence="3">
    <location>
        <begin position="860"/>
        <end position="891"/>
    </location>
</feature>
<dbReference type="InterPro" id="IPR029044">
    <property type="entry name" value="Nucleotide-diphossugar_trans"/>
</dbReference>
<dbReference type="InterPro" id="IPR051706">
    <property type="entry name" value="Glycosyltransferase_domain"/>
</dbReference>
<evidence type="ECO:0008006" key="7">
    <source>
        <dbReference type="Google" id="ProtNLM"/>
    </source>
</evidence>
<keyword evidence="6" id="KW-1185">Reference proteome</keyword>
<dbReference type="PANTHER" id="PTHR32385:SF15">
    <property type="entry name" value="INOSITOL PHOSPHOCERAMIDE MANNOSYLTRANSFERASE 1"/>
    <property type="match status" value="1"/>
</dbReference>
<evidence type="ECO:0000256" key="3">
    <source>
        <dbReference type="SAM" id="MobiDB-lite"/>
    </source>
</evidence>